<feature type="domain" description="TonB C-terminal" evidence="6">
    <location>
        <begin position="184"/>
        <end position="267"/>
    </location>
</feature>
<gene>
    <name evidence="7" type="ORF">C0068_03895</name>
</gene>
<keyword evidence="3 5" id="KW-1133">Transmembrane helix</keyword>
<evidence type="ECO:0000256" key="3">
    <source>
        <dbReference type="ARBA" id="ARBA00022989"/>
    </source>
</evidence>
<dbReference type="NCBIfam" id="TIGR01352">
    <property type="entry name" value="tonB_Cterm"/>
    <property type="match status" value="1"/>
</dbReference>
<evidence type="ECO:0000313" key="7">
    <source>
        <dbReference type="EMBL" id="POP53990.1"/>
    </source>
</evidence>
<sequence length="267" mass="29948">MDKWTSGEQVHSSSPIPARKLLNIYAAFIAYTAYLQIDTIITFGEVRSADFNSLLYVLTLIFTAAGIFCFSNSFKVFTQTFWKLFSIWFAIAGAYWLFDTYADCQCALESVFTLAINIFVGYLGVLCVLYFYINAKDIWQQNANINKPVVVDSKFIAIALSCIGLLALLRAVDNSGIFIHDQILTVKASWMQEPVTISYPASARQKRIEGSSIFDLQFDEGGQLVKWEIIQSSADILDNAALEGLKRATLSEGKESNQKIKITFKLE</sequence>
<dbReference type="PROSITE" id="PS52015">
    <property type="entry name" value="TONB_CTD"/>
    <property type="match status" value="1"/>
</dbReference>
<dbReference type="Proteomes" id="UP000237222">
    <property type="component" value="Unassembled WGS sequence"/>
</dbReference>
<dbReference type="Gene3D" id="3.30.1150.10">
    <property type="match status" value="1"/>
</dbReference>
<comment type="caution">
    <text evidence="7">The sequence shown here is derived from an EMBL/GenBank/DDBJ whole genome shotgun (WGS) entry which is preliminary data.</text>
</comment>
<comment type="subcellular location">
    <subcellularLocation>
        <location evidence="1">Membrane</location>
        <topology evidence="1">Single-pass membrane protein</topology>
    </subcellularLocation>
</comment>
<dbReference type="RefSeq" id="WP_103683188.1">
    <property type="nucleotide sequence ID" value="NZ_PQGG01000009.1"/>
</dbReference>
<feature type="transmembrane region" description="Helical" evidence="5">
    <location>
        <begin position="53"/>
        <end position="74"/>
    </location>
</feature>
<organism evidence="7 8">
    <name type="scientific">Zhongshania marina</name>
    <dbReference type="NCBI Taxonomy" id="2304603"/>
    <lineage>
        <taxon>Bacteria</taxon>
        <taxon>Pseudomonadati</taxon>
        <taxon>Pseudomonadota</taxon>
        <taxon>Gammaproteobacteria</taxon>
        <taxon>Cellvibrionales</taxon>
        <taxon>Spongiibacteraceae</taxon>
        <taxon>Zhongshania</taxon>
    </lineage>
</organism>
<evidence type="ECO:0000256" key="1">
    <source>
        <dbReference type="ARBA" id="ARBA00004167"/>
    </source>
</evidence>
<evidence type="ECO:0000256" key="2">
    <source>
        <dbReference type="ARBA" id="ARBA00022692"/>
    </source>
</evidence>
<dbReference type="GO" id="GO:0055085">
    <property type="term" value="P:transmembrane transport"/>
    <property type="evidence" value="ECO:0007669"/>
    <property type="project" value="InterPro"/>
</dbReference>
<feature type="transmembrane region" description="Helical" evidence="5">
    <location>
        <begin position="81"/>
        <end position="98"/>
    </location>
</feature>
<proteinExistence type="predicted"/>
<feature type="transmembrane region" description="Helical" evidence="5">
    <location>
        <begin position="21"/>
        <end position="41"/>
    </location>
</feature>
<dbReference type="SUPFAM" id="SSF74653">
    <property type="entry name" value="TolA/TonB C-terminal domain"/>
    <property type="match status" value="1"/>
</dbReference>
<dbReference type="InterPro" id="IPR037682">
    <property type="entry name" value="TonB_C"/>
</dbReference>
<feature type="transmembrane region" description="Helical" evidence="5">
    <location>
        <begin position="154"/>
        <end position="172"/>
    </location>
</feature>
<dbReference type="InterPro" id="IPR006260">
    <property type="entry name" value="TonB/TolA_C"/>
</dbReference>
<evidence type="ECO:0000259" key="6">
    <source>
        <dbReference type="PROSITE" id="PS52015"/>
    </source>
</evidence>
<dbReference type="Pfam" id="PF03544">
    <property type="entry name" value="TonB_C"/>
    <property type="match status" value="1"/>
</dbReference>
<evidence type="ECO:0000256" key="5">
    <source>
        <dbReference type="SAM" id="Phobius"/>
    </source>
</evidence>
<evidence type="ECO:0000256" key="4">
    <source>
        <dbReference type="ARBA" id="ARBA00023136"/>
    </source>
</evidence>
<keyword evidence="2 5" id="KW-0812">Transmembrane</keyword>
<reference evidence="7" key="1">
    <citation type="submission" date="2018-01" db="EMBL/GenBank/DDBJ databases">
        <authorList>
            <person name="Yu X.-D."/>
        </authorList>
    </citation>
    <scope>NUCLEOTIDE SEQUENCE</scope>
    <source>
        <strain evidence="7">ZX-21</strain>
    </source>
</reference>
<feature type="transmembrane region" description="Helical" evidence="5">
    <location>
        <begin position="110"/>
        <end position="133"/>
    </location>
</feature>
<name>A0A2S4HJA9_9GAMM</name>
<dbReference type="AlphaFoldDB" id="A0A2S4HJA9"/>
<dbReference type="GO" id="GO:0016020">
    <property type="term" value="C:membrane"/>
    <property type="evidence" value="ECO:0007669"/>
    <property type="project" value="UniProtKB-SubCell"/>
</dbReference>
<dbReference type="EMBL" id="PQGG01000009">
    <property type="protein sequence ID" value="POP53990.1"/>
    <property type="molecule type" value="Genomic_DNA"/>
</dbReference>
<dbReference type="OrthoDB" id="9899751at2"/>
<evidence type="ECO:0000313" key="8">
    <source>
        <dbReference type="Proteomes" id="UP000237222"/>
    </source>
</evidence>
<keyword evidence="4 5" id="KW-0472">Membrane</keyword>
<protein>
    <recommendedName>
        <fullName evidence="6">TonB C-terminal domain-containing protein</fullName>
    </recommendedName>
</protein>
<accession>A0A2S4HJA9</accession>